<dbReference type="PANTHER" id="PTHR30305:SF1">
    <property type="entry name" value="HPR KINASE_PHOSPHORYLASE"/>
    <property type="match status" value="1"/>
</dbReference>
<dbReference type="Gene3D" id="3.40.50.300">
    <property type="entry name" value="P-loop containing nucleotide triphosphate hydrolases"/>
    <property type="match status" value="1"/>
</dbReference>
<dbReference type="PANTHER" id="PTHR30305">
    <property type="entry name" value="PROTEIN YJDM-RELATED"/>
    <property type="match status" value="1"/>
</dbReference>
<dbReference type="GO" id="GO:0005524">
    <property type="term" value="F:ATP binding"/>
    <property type="evidence" value="ECO:0007669"/>
    <property type="project" value="UniProtKB-UniRule"/>
</dbReference>
<feature type="region of interest" description="Important for the catalytic mechanism of both phosphorylation and dephosphorylation" evidence="16">
    <location>
        <begin position="202"/>
        <end position="211"/>
    </location>
</feature>
<evidence type="ECO:0000256" key="3">
    <source>
        <dbReference type="ARBA" id="ARBA00006883"/>
    </source>
</evidence>
<dbReference type="InterPro" id="IPR027417">
    <property type="entry name" value="P-loop_NTPase"/>
</dbReference>
<evidence type="ECO:0000256" key="10">
    <source>
        <dbReference type="ARBA" id="ARBA00022840"/>
    </source>
</evidence>
<keyword evidence="9 16" id="KW-0418">Kinase</keyword>
<accession>A0A347WNA6</accession>
<evidence type="ECO:0000256" key="7">
    <source>
        <dbReference type="ARBA" id="ARBA00022723"/>
    </source>
</evidence>
<comment type="catalytic activity">
    <reaction evidence="15 16">
        <text>[HPr protein]-O-phospho-L-serine + phosphate + H(+) = [HPr protein]-L-serine + diphosphate</text>
        <dbReference type="Rhea" id="RHEA:46604"/>
        <dbReference type="Rhea" id="RHEA-COMP:11602"/>
        <dbReference type="Rhea" id="RHEA-COMP:11603"/>
        <dbReference type="ChEBI" id="CHEBI:15378"/>
        <dbReference type="ChEBI" id="CHEBI:29999"/>
        <dbReference type="ChEBI" id="CHEBI:33019"/>
        <dbReference type="ChEBI" id="CHEBI:43474"/>
        <dbReference type="ChEBI" id="CHEBI:83421"/>
    </reaction>
</comment>
<feature type="active site" evidence="16">
    <location>
        <position position="139"/>
    </location>
</feature>
<dbReference type="EMBL" id="CP023434">
    <property type="protein sequence ID" value="AXY26563.1"/>
    <property type="molecule type" value="Genomic_DNA"/>
</dbReference>
<dbReference type="InterPro" id="IPR011126">
    <property type="entry name" value="Hpr_kin/Pase_Hpr_N"/>
</dbReference>
<feature type="domain" description="HPr(Ser) kinase/phosphorylase N-terminal" evidence="17">
    <location>
        <begin position="5"/>
        <end position="128"/>
    </location>
</feature>
<dbReference type="AlphaFoldDB" id="A0A347WNA6"/>
<dbReference type="Pfam" id="PF07475">
    <property type="entry name" value="Hpr_kinase_C"/>
    <property type="match status" value="1"/>
</dbReference>
<comment type="miscellaneous">
    <text evidence="16">Both phosphorylation and phosphorolysis are carried out by the same active site and suggest a common mechanism for both reactions.</text>
</comment>
<keyword evidence="5 16" id="KW-0723">Serine/threonine-protein kinase</keyword>
<comment type="cofactor">
    <cofactor evidence="2 16">
        <name>Mg(2+)</name>
        <dbReference type="ChEBI" id="CHEBI:18420"/>
    </cofactor>
</comment>
<comment type="function">
    <text evidence="16">Catalyzes the ATP- as well as the pyrophosphate-dependent phosphorylation of a specific serine residue in HPr, a phosphocarrier protein of the phosphoenolpyruvate-dependent sugar phosphotransferase system (PTS). HprK/P also catalyzes the pyrophosphate-producing, inorganic phosphate-dependent dephosphorylation (phosphorolysis) of seryl-phosphorylated HPr (P-Ser-HPr). The two antagonistic activities of HprK/P are regulated by several intracellular metabolites, which change their concentration in response to the absence or presence of rapidly metabolisable carbon sources (glucose, fructose, etc.) in the growth medium. Therefore, by controlling the phosphorylation state of HPr, HPrK/P is a sensor enzyme that plays a major role in the regulation of carbon metabolism and sugar transport: it mediates carbon catabolite repression (CCR), and regulates PTS-catalyzed carbohydrate uptake and inducer exclusion.</text>
</comment>
<evidence type="ECO:0000256" key="2">
    <source>
        <dbReference type="ARBA" id="ARBA00001946"/>
    </source>
</evidence>
<dbReference type="SUPFAM" id="SSF53795">
    <property type="entry name" value="PEP carboxykinase-like"/>
    <property type="match status" value="1"/>
</dbReference>
<dbReference type="NCBIfam" id="TIGR00679">
    <property type="entry name" value="hpr-ser"/>
    <property type="match status" value="1"/>
</dbReference>
<evidence type="ECO:0000313" key="19">
    <source>
        <dbReference type="EMBL" id="AXY26563.1"/>
    </source>
</evidence>
<dbReference type="KEGG" id="abae:CL176_11450"/>
<dbReference type="InterPro" id="IPR011104">
    <property type="entry name" value="Hpr_kin/Pase_C"/>
</dbReference>
<evidence type="ECO:0000256" key="12">
    <source>
        <dbReference type="ARBA" id="ARBA00023268"/>
    </source>
</evidence>
<evidence type="ECO:0000313" key="20">
    <source>
        <dbReference type="Proteomes" id="UP000263232"/>
    </source>
</evidence>
<comment type="subunit">
    <text evidence="16">Homohexamer.</text>
</comment>
<comment type="similarity">
    <text evidence="3 16">Belongs to the HPrK/P family.</text>
</comment>
<dbReference type="InterPro" id="IPR028979">
    <property type="entry name" value="Ser_kin/Pase_Hpr-like_N_sf"/>
</dbReference>
<dbReference type="EC" id="2.7.11.-" evidence="16"/>
<feature type="binding site" evidence="16">
    <location>
        <begin position="154"/>
        <end position="161"/>
    </location>
    <ligand>
        <name>ATP</name>
        <dbReference type="ChEBI" id="CHEBI:30616"/>
    </ligand>
</feature>
<evidence type="ECO:0000256" key="1">
    <source>
        <dbReference type="ARBA" id="ARBA00001120"/>
    </source>
</evidence>
<dbReference type="FunFam" id="3.40.50.300:FF:000174">
    <property type="entry name" value="HPr kinase/phosphorylase"/>
    <property type="match status" value="1"/>
</dbReference>
<organism evidence="19 20">
    <name type="scientific">Suicoccus acidiformans</name>
    <dbReference type="NCBI Taxonomy" id="2036206"/>
    <lineage>
        <taxon>Bacteria</taxon>
        <taxon>Bacillati</taxon>
        <taxon>Bacillota</taxon>
        <taxon>Bacilli</taxon>
        <taxon>Lactobacillales</taxon>
        <taxon>Aerococcaceae</taxon>
        <taxon>Suicoccus</taxon>
    </lineage>
</organism>
<dbReference type="Gene3D" id="3.40.1390.20">
    <property type="entry name" value="HprK N-terminal domain-like"/>
    <property type="match status" value="1"/>
</dbReference>
<evidence type="ECO:0000256" key="9">
    <source>
        <dbReference type="ARBA" id="ARBA00022777"/>
    </source>
</evidence>
<keyword evidence="7 16" id="KW-0479">Metal-binding</keyword>
<feature type="binding site" evidence="16">
    <location>
        <position position="203"/>
    </location>
    <ligand>
        <name>Mg(2+)</name>
        <dbReference type="ChEBI" id="CHEBI:18420"/>
    </ligand>
</feature>
<evidence type="ECO:0000256" key="8">
    <source>
        <dbReference type="ARBA" id="ARBA00022741"/>
    </source>
</evidence>
<dbReference type="OrthoDB" id="9778803at2"/>
<dbReference type="GO" id="GO:0004674">
    <property type="term" value="F:protein serine/threonine kinase activity"/>
    <property type="evidence" value="ECO:0007669"/>
    <property type="project" value="UniProtKB-KW"/>
</dbReference>
<proteinExistence type="inferred from homology"/>
<dbReference type="Pfam" id="PF02603">
    <property type="entry name" value="Hpr_kinase_N"/>
    <property type="match status" value="1"/>
</dbReference>
<comment type="domain">
    <text evidence="16">The Walker A ATP-binding motif also binds Pi and PPi.</text>
</comment>
<keyword evidence="13 16" id="KW-0119">Carbohydrate metabolism</keyword>
<reference evidence="19 20" key="1">
    <citation type="submission" date="2017-09" db="EMBL/GenBank/DDBJ databases">
        <title>Complete genome sequence of Oxytococcus suis strain ZY16052.</title>
        <authorList>
            <person name="Li F."/>
        </authorList>
    </citation>
    <scope>NUCLEOTIDE SEQUENCE [LARGE SCALE GENOMIC DNA]</scope>
    <source>
        <strain evidence="19 20">ZY16052</strain>
    </source>
</reference>
<evidence type="ECO:0000259" key="17">
    <source>
        <dbReference type="Pfam" id="PF02603"/>
    </source>
</evidence>
<feature type="active site" description="Proton acceptor; for phosphorylation activity. Proton donor; for dephosphorylation activity" evidence="16">
    <location>
        <position position="178"/>
    </location>
</feature>
<evidence type="ECO:0000256" key="5">
    <source>
        <dbReference type="ARBA" id="ARBA00022527"/>
    </source>
</evidence>
<feature type="domain" description="HPr kinase/phosphorylase C-terminal" evidence="18">
    <location>
        <begin position="131"/>
        <end position="299"/>
    </location>
</feature>
<dbReference type="Proteomes" id="UP000263232">
    <property type="component" value="Chromosome"/>
</dbReference>
<evidence type="ECO:0000259" key="18">
    <source>
        <dbReference type="Pfam" id="PF07475"/>
    </source>
</evidence>
<feature type="active site" evidence="16">
    <location>
        <position position="244"/>
    </location>
</feature>
<protein>
    <recommendedName>
        <fullName evidence="4 16">HPr kinase/phosphorylase</fullName>
        <shortName evidence="16">HPrK/P</shortName>
        <ecNumber evidence="16">2.7.11.-</ecNumber>
        <ecNumber evidence="16">2.7.4.-</ecNumber>
    </recommendedName>
    <alternativeName>
        <fullName evidence="14 16">HPr(Ser) kinase/phosphorylase</fullName>
    </alternativeName>
</protein>
<keyword evidence="10 16" id="KW-0067">ATP-binding</keyword>
<evidence type="ECO:0000256" key="15">
    <source>
        <dbReference type="ARBA" id="ARBA00047657"/>
    </source>
</evidence>
<dbReference type="EC" id="2.7.4.-" evidence="16"/>
<dbReference type="GO" id="GO:0006109">
    <property type="term" value="P:regulation of carbohydrate metabolic process"/>
    <property type="evidence" value="ECO:0007669"/>
    <property type="project" value="UniProtKB-UniRule"/>
</dbReference>
<sequence>MSKFVTVEELINTLNIELVYGREYANRRIYSSEVSRPGLILTGYKAYYPHERLQLLGRTEMSYINAQTKDERRTIYEILLTQETPALIFARDMRIPYEAIEVAEANQVPILRAKSKTSRVLANLTNYLESMLAKRLSKHGVFVEVFGMGVLLVGDSGVGKSETALELVQRGHRLIADDRVELYQIDELTLKGEAPEILQNLIEIRGLGIIDVMNLYGVASVRGTKTLELIIDLVVDDGTREYDRLGFEQEYEQIFEVNVPKITIPVKLGRNLAVIVESAAMNHRARQMGYDVQNQFNEKLDNLIARNSKEHAE</sequence>
<keyword evidence="11 16" id="KW-0460">Magnesium</keyword>
<dbReference type="HAMAP" id="MF_01249">
    <property type="entry name" value="HPr_kinase"/>
    <property type="match status" value="1"/>
</dbReference>
<evidence type="ECO:0000256" key="13">
    <source>
        <dbReference type="ARBA" id="ARBA00023277"/>
    </source>
</evidence>
<feature type="region of interest" description="Important for the catalytic mechanism of dephosphorylation" evidence="16">
    <location>
        <begin position="265"/>
        <end position="270"/>
    </location>
</feature>
<dbReference type="GO" id="GO:0000287">
    <property type="term" value="F:magnesium ion binding"/>
    <property type="evidence" value="ECO:0007669"/>
    <property type="project" value="UniProtKB-UniRule"/>
</dbReference>
<dbReference type="InterPro" id="IPR003755">
    <property type="entry name" value="HPr(Ser)_kin/Pase"/>
</dbReference>
<evidence type="ECO:0000256" key="11">
    <source>
        <dbReference type="ARBA" id="ARBA00022842"/>
    </source>
</evidence>
<evidence type="ECO:0000256" key="4">
    <source>
        <dbReference type="ARBA" id="ARBA00018922"/>
    </source>
</evidence>
<dbReference type="GO" id="GO:0004712">
    <property type="term" value="F:protein serine/threonine/tyrosine kinase activity"/>
    <property type="evidence" value="ECO:0007669"/>
    <property type="project" value="UniProtKB-UniRule"/>
</dbReference>
<feature type="active site" evidence="16">
    <location>
        <position position="160"/>
    </location>
</feature>
<evidence type="ECO:0000256" key="16">
    <source>
        <dbReference type="HAMAP-Rule" id="MF_01249"/>
    </source>
</evidence>
<dbReference type="GO" id="GO:0000155">
    <property type="term" value="F:phosphorelay sensor kinase activity"/>
    <property type="evidence" value="ECO:0007669"/>
    <property type="project" value="InterPro"/>
</dbReference>
<dbReference type="SUPFAM" id="SSF75138">
    <property type="entry name" value="HprK N-terminal domain-like"/>
    <property type="match status" value="1"/>
</dbReference>
<dbReference type="CDD" id="cd01918">
    <property type="entry name" value="HprK_C"/>
    <property type="match status" value="1"/>
</dbReference>
<keyword evidence="6 16" id="KW-0808">Transferase</keyword>
<feature type="binding site" evidence="16">
    <location>
        <position position="161"/>
    </location>
    <ligand>
        <name>Mg(2+)</name>
        <dbReference type="ChEBI" id="CHEBI:18420"/>
    </ligand>
</feature>
<gene>
    <name evidence="16" type="primary">hprK</name>
    <name evidence="19" type="ORF">CL176_11450</name>
</gene>
<dbReference type="RefSeq" id="WP_118991419.1">
    <property type="nucleotide sequence ID" value="NZ_CP023434.1"/>
</dbReference>
<evidence type="ECO:0000256" key="6">
    <source>
        <dbReference type="ARBA" id="ARBA00022679"/>
    </source>
</evidence>
<keyword evidence="20" id="KW-1185">Reference proteome</keyword>
<keyword evidence="8 16" id="KW-0547">Nucleotide-binding</keyword>
<evidence type="ECO:0000256" key="14">
    <source>
        <dbReference type="ARBA" id="ARBA00033012"/>
    </source>
</evidence>
<name>A0A347WNA6_9LACT</name>
<keyword evidence="12 16" id="KW-0511">Multifunctional enzyme</keyword>
<comment type="catalytic activity">
    <reaction evidence="1 16">
        <text>[HPr protein]-L-serine + ATP = [HPr protein]-O-phospho-L-serine + ADP + H(+)</text>
        <dbReference type="Rhea" id="RHEA:46600"/>
        <dbReference type="Rhea" id="RHEA-COMP:11602"/>
        <dbReference type="Rhea" id="RHEA-COMP:11603"/>
        <dbReference type="ChEBI" id="CHEBI:15378"/>
        <dbReference type="ChEBI" id="CHEBI:29999"/>
        <dbReference type="ChEBI" id="CHEBI:30616"/>
        <dbReference type="ChEBI" id="CHEBI:83421"/>
        <dbReference type="ChEBI" id="CHEBI:456216"/>
    </reaction>
</comment>